<dbReference type="EMBL" id="JAIULA010000013">
    <property type="protein sequence ID" value="MCP0887164.1"/>
    <property type="molecule type" value="Genomic_DNA"/>
</dbReference>
<accession>A0A9X2FK47</accession>
<keyword evidence="1" id="KW-0812">Transmembrane</keyword>
<name>A0A9X2FK47_9LACO</name>
<protein>
    <recommendedName>
        <fullName evidence="4">Regulatory protein YycH domain-containing protein</fullName>
    </recommendedName>
</protein>
<evidence type="ECO:0000256" key="1">
    <source>
        <dbReference type="SAM" id="Phobius"/>
    </source>
</evidence>
<gene>
    <name evidence="2" type="ORF">LB941_07435</name>
</gene>
<dbReference type="InterPro" id="IPR042274">
    <property type="entry name" value="YycH/YycI_2"/>
</dbReference>
<dbReference type="Gene3D" id="3.30.310.160">
    <property type="entry name" value="YycH protein, domain 2"/>
    <property type="match status" value="1"/>
</dbReference>
<dbReference type="CDD" id="cd15787">
    <property type="entry name" value="YycH_N"/>
    <property type="match status" value="1"/>
</dbReference>
<evidence type="ECO:0000313" key="3">
    <source>
        <dbReference type="Proteomes" id="UP001139006"/>
    </source>
</evidence>
<keyword evidence="1" id="KW-0472">Membrane</keyword>
<dbReference type="RefSeq" id="WP_253360799.1">
    <property type="nucleotide sequence ID" value="NZ_JAIULA010000013.1"/>
</dbReference>
<evidence type="ECO:0000313" key="2">
    <source>
        <dbReference type="EMBL" id="MCP0887164.1"/>
    </source>
</evidence>
<dbReference type="AlphaFoldDB" id="A0A9X2FK47"/>
<evidence type="ECO:0008006" key="4">
    <source>
        <dbReference type="Google" id="ProtNLM"/>
    </source>
</evidence>
<keyword evidence="3" id="KW-1185">Reference proteome</keyword>
<sequence length="438" mass="49343">MKLSRYLLPFGLIIALAISLMFSYLIWINPATTQSVATSTSNSNEANSIVNTTQKKFSDIYIPTSIVFNAEKKIYQLSNDNVDLTILAKNQLANWKYGSVTRKKELSQEKYQAILEQSDAIVLSYSSSVTLGALNKVFGITATKYNNAGVSRIVVPLTSKNKIYLLNDAKQYVYTVKVKKSTQKKLLAMTLNKKYTRTEITYQKMGDKYIRNYTNGIRISQYSYLLNKETAGLFVTRLLGTNSSGSITTKEQTNETTYTDSATQRLTIKKKTGAVTYANYSSNSQTLSFNDYLNQGFYELKNIGVSLDDVRFANYDSIKHTVTFRNYISGYPVIADNNDGLYSVQLSNSGAERLEFSVYTLQIPVPAAGSAIELPATNYVIKRLLNYGYDSSKIKDIEIGYTWNDNVSSSQVIDLKPTYFVKYNGEWIDYEDMLNADD</sequence>
<keyword evidence="1" id="KW-1133">Transmembrane helix</keyword>
<dbReference type="Proteomes" id="UP001139006">
    <property type="component" value="Unassembled WGS sequence"/>
</dbReference>
<reference evidence="2 3" key="1">
    <citation type="journal article" date="2023" name="Int. J. Syst. Evol. Microbiol.">
        <title>Ligilactobacillus ubinensis sp. nov., a novel species isolated from the wild ferment of a durian fruit (Durio zibethinus).</title>
        <authorList>
            <person name="Heng Y.C."/>
            <person name="Menon N."/>
            <person name="Chen B."/>
            <person name="Loo B.Z.L."/>
            <person name="Wong G.W.J."/>
            <person name="Lim A.C.H."/>
            <person name="Silvaraju S."/>
            <person name="Kittelmann S."/>
        </authorList>
    </citation>
    <scope>NUCLEOTIDE SEQUENCE [LARGE SCALE GENOMIC DNA]</scope>
    <source>
        <strain evidence="2 3">WILCCON 0076</strain>
    </source>
</reference>
<feature type="transmembrane region" description="Helical" evidence="1">
    <location>
        <begin position="7"/>
        <end position="27"/>
    </location>
</feature>
<organism evidence="2 3">
    <name type="scientific">Ligilactobacillus ubinensis</name>
    <dbReference type="NCBI Taxonomy" id="2876789"/>
    <lineage>
        <taxon>Bacteria</taxon>
        <taxon>Bacillati</taxon>
        <taxon>Bacillota</taxon>
        <taxon>Bacilli</taxon>
        <taxon>Lactobacillales</taxon>
        <taxon>Lactobacillaceae</taxon>
        <taxon>Ligilactobacillus</taxon>
    </lineage>
</organism>
<comment type="caution">
    <text evidence="2">The sequence shown here is derived from an EMBL/GenBank/DDBJ whole genome shotgun (WGS) entry which is preliminary data.</text>
</comment>
<proteinExistence type="predicted"/>